<dbReference type="AlphaFoldDB" id="A0A9K3GJ41"/>
<accession>A0A9K3GJ41</accession>
<evidence type="ECO:0000256" key="2">
    <source>
        <dbReference type="SAM" id="Phobius"/>
    </source>
</evidence>
<reference evidence="3 4" key="1">
    <citation type="journal article" date="2018" name="PLoS ONE">
        <title>The draft genome of Kipferlia bialata reveals reductive genome evolution in fornicate parasites.</title>
        <authorList>
            <person name="Tanifuji G."/>
            <person name="Takabayashi S."/>
            <person name="Kume K."/>
            <person name="Takagi M."/>
            <person name="Nakayama T."/>
            <person name="Kamikawa R."/>
            <person name="Inagaki Y."/>
            <person name="Hashimoto T."/>
        </authorList>
    </citation>
    <scope>NUCLEOTIDE SEQUENCE [LARGE SCALE GENOMIC DNA]</scope>
    <source>
        <strain evidence="3">NY0173</strain>
    </source>
</reference>
<keyword evidence="2" id="KW-1133">Transmembrane helix</keyword>
<keyword evidence="4" id="KW-1185">Reference proteome</keyword>
<proteinExistence type="predicted"/>
<feature type="region of interest" description="Disordered" evidence="1">
    <location>
        <begin position="59"/>
        <end position="78"/>
    </location>
</feature>
<evidence type="ECO:0000313" key="3">
    <source>
        <dbReference type="EMBL" id="GIQ84086.1"/>
    </source>
</evidence>
<feature type="transmembrane region" description="Helical" evidence="2">
    <location>
        <begin position="6"/>
        <end position="30"/>
    </location>
</feature>
<evidence type="ECO:0000256" key="1">
    <source>
        <dbReference type="SAM" id="MobiDB-lite"/>
    </source>
</evidence>
<dbReference type="EMBL" id="BDIP01001300">
    <property type="protein sequence ID" value="GIQ84086.1"/>
    <property type="molecule type" value="Genomic_DNA"/>
</dbReference>
<organism evidence="3 4">
    <name type="scientific">Kipferlia bialata</name>
    <dbReference type="NCBI Taxonomy" id="797122"/>
    <lineage>
        <taxon>Eukaryota</taxon>
        <taxon>Metamonada</taxon>
        <taxon>Carpediemonas-like organisms</taxon>
        <taxon>Kipferlia</taxon>
    </lineage>
</organism>
<gene>
    <name evidence="3" type="ORF">KIPB_005522</name>
</gene>
<keyword evidence="2" id="KW-0812">Transmembrane</keyword>
<sequence length="78" mass="8753">MQAWESVFLTVYISLVAVFMLGLMETMGLVHVVSRIFPKSGYEPSRNYRYALNEAARQVDPKHRTPVPMSGRGVGATH</sequence>
<keyword evidence="2" id="KW-0472">Membrane</keyword>
<dbReference type="Proteomes" id="UP000265618">
    <property type="component" value="Unassembled WGS sequence"/>
</dbReference>
<comment type="caution">
    <text evidence="3">The sequence shown here is derived from an EMBL/GenBank/DDBJ whole genome shotgun (WGS) entry which is preliminary data.</text>
</comment>
<evidence type="ECO:0000313" key="4">
    <source>
        <dbReference type="Proteomes" id="UP000265618"/>
    </source>
</evidence>
<name>A0A9K3GJ41_9EUKA</name>
<protein>
    <submittedName>
        <fullName evidence="3">Uncharacterized protein</fullName>
    </submittedName>
</protein>